<dbReference type="PANTHER" id="PTHR10947:SF0">
    <property type="entry name" value="PHENYLALANINE--TRNA LIGASE BETA SUBUNIT"/>
    <property type="match status" value="1"/>
</dbReference>
<dbReference type="InterPro" id="IPR005146">
    <property type="entry name" value="B3/B4_tRNA-bd"/>
</dbReference>
<evidence type="ECO:0000256" key="1">
    <source>
        <dbReference type="ARBA" id="ARBA00004496"/>
    </source>
</evidence>
<dbReference type="Pfam" id="PF17759">
    <property type="entry name" value="tRNA_synthFbeta"/>
    <property type="match status" value="1"/>
</dbReference>
<comment type="cofactor">
    <cofactor evidence="15">
        <name>Mg(2+)</name>
        <dbReference type="ChEBI" id="CHEBI:18420"/>
    </cofactor>
    <text evidence="15">Binds 2 magnesium ions per tetramer.</text>
</comment>
<dbReference type="Gene3D" id="3.30.70.380">
    <property type="entry name" value="Ferrodoxin-fold anticodon-binding domain"/>
    <property type="match status" value="1"/>
</dbReference>
<keyword evidence="4 15" id="KW-0963">Cytoplasm</keyword>
<evidence type="ECO:0000256" key="15">
    <source>
        <dbReference type="HAMAP-Rule" id="MF_00283"/>
    </source>
</evidence>
<evidence type="ECO:0000256" key="6">
    <source>
        <dbReference type="ARBA" id="ARBA00022598"/>
    </source>
</evidence>
<protein>
    <recommendedName>
        <fullName evidence="15">Phenylalanine--tRNA ligase beta subunit</fullName>
        <ecNumber evidence="15">6.1.1.20</ecNumber>
    </recommendedName>
    <alternativeName>
        <fullName evidence="15">Phenylalanyl-tRNA synthetase beta subunit</fullName>
        <shortName evidence="15">PheRS</shortName>
    </alternativeName>
</protein>
<dbReference type="SMART" id="SM00874">
    <property type="entry name" value="B5"/>
    <property type="match status" value="1"/>
</dbReference>
<dbReference type="SUPFAM" id="SSF50249">
    <property type="entry name" value="Nucleic acid-binding proteins"/>
    <property type="match status" value="1"/>
</dbReference>
<dbReference type="Pfam" id="PF01588">
    <property type="entry name" value="tRNA_bind"/>
    <property type="match status" value="1"/>
</dbReference>
<comment type="similarity">
    <text evidence="2 15">Belongs to the phenylalanyl-tRNA synthetase beta subunit family. Type 1 subfamily.</text>
</comment>
<evidence type="ECO:0000259" key="18">
    <source>
        <dbReference type="PROSITE" id="PS51447"/>
    </source>
</evidence>
<feature type="binding site" evidence="15">
    <location>
        <position position="459"/>
    </location>
    <ligand>
        <name>Mg(2+)</name>
        <dbReference type="ChEBI" id="CHEBI:18420"/>
        <note>shared with alpha subunit</note>
    </ligand>
</feature>
<dbReference type="SUPFAM" id="SSF55681">
    <property type="entry name" value="Class II aaRS and biotin synthetases"/>
    <property type="match status" value="1"/>
</dbReference>
<dbReference type="PROSITE" id="PS51483">
    <property type="entry name" value="B5"/>
    <property type="match status" value="1"/>
</dbReference>
<dbReference type="Pfam" id="PF03147">
    <property type="entry name" value="FDX-ACB"/>
    <property type="match status" value="1"/>
</dbReference>
<dbReference type="Gene3D" id="2.40.50.140">
    <property type="entry name" value="Nucleic acid-binding proteins"/>
    <property type="match status" value="1"/>
</dbReference>
<dbReference type="InterPro" id="IPR012340">
    <property type="entry name" value="NA-bd_OB-fold"/>
</dbReference>
<evidence type="ECO:0000256" key="16">
    <source>
        <dbReference type="PROSITE-ProRule" id="PRU00209"/>
    </source>
</evidence>
<comment type="catalytic activity">
    <reaction evidence="14 15">
        <text>tRNA(Phe) + L-phenylalanine + ATP = L-phenylalanyl-tRNA(Phe) + AMP + diphosphate + H(+)</text>
        <dbReference type="Rhea" id="RHEA:19413"/>
        <dbReference type="Rhea" id="RHEA-COMP:9668"/>
        <dbReference type="Rhea" id="RHEA-COMP:9699"/>
        <dbReference type="ChEBI" id="CHEBI:15378"/>
        <dbReference type="ChEBI" id="CHEBI:30616"/>
        <dbReference type="ChEBI" id="CHEBI:33019"/>
        <dbReference type="ChEBI" id="CHEBI:58095"/>
        <dbReference type="ChEBI" id="CHEBI:78442"/>
        <dbReference type="ChEBI" id="CHEBI:78531"/>
        <dbReference type="ChEBI" id="CHEBI:456215"/>
        <dbReference type="EC" id="6.1.1.20"/>
    </reaction>
</comment>
<keyword evidence="9 15" id="KW-0067">ATP-binding</keyword>
<dbReference type="CDD" id="cd00769">
    <property type="entry name" value="PheRS_beta_core"/>
    <property type="match status" value="1"/>
</dbReference>
<keyword evidence="21" id="KW-1185">Reference proteome</keyword>
<dbReference type="Gene3D" id="3.30.930.10">
    <property type="entry name" value="Bira Bifunctional Protein, Domain 2"/>
    <property type="match status" value="1"/>
</dbReference>
<keyword evidence="6 15" id="KW-0436">Ligase</keyword>
<feature type="domain" description="FDX-ACB" evidence="18">
    <location>
        <begin position="697"/>
        <end position="790"/>
    </location>
</feature>
<evidence type="ECO:0000256" key="9">
    <source>
        <dbReference type="ARBA" id="ARBA00022840"/>
    </source>
</evidence>
<evidence type="ECO:0000256" key="8">
    <source>
        <dbReference type="ARBA" id="ARBA00022741"/>
    </source>
</evidence>
<dbReference type="EMBL" id="SHNO01000001">
    <property type="protein sequence ID" value="MCX2976832.1"/>
    <property type="molecule type" value="Genomic_DNA"/>
</dbReference>
<dbReference type="SUPFAM" id="SSF56037">
    <property type="entry name" value="PheT/TilS domain"/>
    <property type="match status" value="1"/>
</dbReference>
<reference evidence="20" key="1">
    <citation type="submission" date="2019-02" db="EMBL/GenBank/DDBJ databases">
        <authorList>
            <person name="Li S.-H."/>
        </authorList>
    </citation>
    <scope>NUCLEOTIDE SEQUENCE</scope>
    <source>
        <strain evidence="20">IMCC11814</strain>
    </source>
</reference>
<dbReference type="HAMAP" id="MF_00283">
    <property type="entry name" value="Phe_tRNA_synth_beta1"/>
    <property type="match status" value="1"/>
</dbReference>
<comment type="subunit">
    <text evidence="3 15">Tetramer of two alpha and two beta subunits.</text>
</comment>
<dbReference type="InterPro" id="IPR005147">
    <property type="entry name" value="tRNA_synthase_B5-dom"/>
</dbReference>
<dbReference type="Gene3D" id="3.50.40.10">
    <property type="entry name" value="Phenylalanyl-trna Synthetase, Chain B, domain 3"/>
    <property type="match status" value="1"/>
</dbReference>
<dbReference type="PROSITE" id="PS50886">
    <property type="entry name" value="TRBD"/>
    <property type="match status" value="1"/>
</dbReference>
<evidence type="ECO:0000256" key="14">
    <source>
        <dbReference type="ARBA" id="ARBA00049255"/>
    </source>
</evidence>
<keyword evidence="10 15" id="KW-0460">Magnesium</keyword>
<evidence type="ECO:0000256" key="11">
    <source>
        <dbReference type="ARBA" id="ARBA00022884"/>
    </source>
</evidence>
<evidence type="ECO:0000256" key="10">
    <source>
        <dbReference type="ARBA" id="ARBA00022842"/>
    </source>
</evidence>
<evidence type="ECO:0000259" key="19">
    <source>
        <dbReference type="PROSITE" id="PS51483"/>
    </source>
</evidence>
<dbReference type="InterPro" id="IPR005121">
    <property type="entry name" value="Fdx_antiC-bd"/>
</dbReference>
<feature type="binding site" evidence="15">
    <location>
        <position position="463"/>
    </location>
    <ligand>
        <name>Mg(2+)</name>
        <dbReference type="ChEBI" id="CHEBI:18420"/>
        <note>shared with alpha subunit</note>
    </ligand>
</feature>
<dbReference type="EC" id="6.1.1.20" evidence="15"/>
<comment type="caution">
    <text evidence="20">The sequence shown here is derived from an EMBL/GenBank/DDBJ whole genome shotgun (WGS) entry which is preliminary data.</text>
</comment>
<evidence type="ECO:0000256" key="7">
    <source>
        <dbReference type="ARBA" id="ARBA00022723"/>
    </source>
</evidence>
<dbReference type="InterPro" id="IPR004532">
    <property type="entry name" value="Phe-tRNA-ligase_IIc_bsu_bact"/>
</dbReference>
<dbReference type="InterPro" id="IPR033714">
    <property type="entry name" value="tRNA_bind_bactPheRS"/>
</dbReference>
<dbReference type="NCBIfam" id="NF045760">
    <property type="entry name" value="YtpR"/>
    <property type="match status" value="1"/>
</dbReference>
<dbReference type="NCBIfam" id="TIGR00472">
    <property type="entry name" value="pheT_bact"/>
    <property type="match status" value="1"/>
</dbReference>
<keyword evidence="12 15" id="KW-0648">Protein biosynthesis</keyword>
<gene>
    <name evidence="15" type="primary">pheT</name>
    <name evidence="20" type="ORF">EYC82_05640</name>
</gene>
<feature type="binding site" evidence="15">
    <location>
        <position position="453"/>
    </location>
    <ligand>
        <name>Mg(2+)</name>
        <dbReference type="ChEBI" id="CHEBI:18420"/>
        <note>shared with alpha subunit</note>
    </ligand>
</feature>
<dbReference type="SUPFAM" id="SSF54991">
    <property type="entry name" value="Anticodon-binding domain of PheRS"/>
    <property type="match status" value="1"/>
</dbReference>
<dbReference type="CDD" id="cd02796">
    <property type="entry name" value="tRNA_bind_bactPheRS"/>
    <property type="match status" value="1"/>
</dbReference>
<evidence type="ECO:0000256" key="3">
    <source>
        <dbReference type="ARBA" id="ARBA00011209"/>
    </source>
</evidence>
<dbReference type="PROSITE" id="PS51447">
    <property type="entry name" value="FDX_ACB"/>
    <property type="match status" value="1"/>
</dbReference>
<keyword evidence="8 15" id="KW-0547">Nucleotide-binding</keyword>
<evidence type="ECO:0000256" key="4">
    <source>
        <dbReference type="ARBA" id="ARBA00022490"/>
    </source>
</evidence>
<dbReference type="InterPro" id="IPR002547">
    <property type="entry name" value="tRNA-bd_dom"/>
</dbReference>
<evidence type="ECO:0000256" key="2">
    <source>
        <dbReference type="ARBA" id="ARBA00008653"/>
    </source>
</evidence>
<dbReference type="InterPro" id="IPR020825">
    <property type="entry name" value="Phe-tRNA_synthase-like_B3/B4"/>
</dbReference>
<dbReference type="RefSeq" id="WP_279248573.1">
    <property type="nucleotide sequence ID" value="NZ_SHNO01000001.1"/>
</dbReference>
<keyword evidence="5 16" id="KW-0820">tRNA-binding</keyword>
<evidence type="ECO:0000259" key="17">
    <source>
        <dbReference type="PROSITE" id="PS50886"/>
    </source>
</evidence>
<evidence type="ECO:0000256" key="12">
    <source>
        <dbReference type="ARBA" id="ARBA00022917"/>
    </source>
</evidence>
<evidence type="ECO:0000256" key="13">
    <source>
        <dbReference type="ARBA" id="ARBA00023146"/>
    </source>
</evidence>
<keyword evidence="7 15" id="KW-0479">Metal-binding</keyword>
<dbReference type="InterPro" id="IPR009061">
    <property type="entry name" value="DNA-bd_dom_put_sf"/>
</dbReference>
<evidence type="ECO:0000313" key="20">
    <source>
        <dbReference type="EMBL" id="MCX2976832.1"/>
    </source>
</evidence>
<name>A0ABT3T5S1_9GAMM</name>
<dbReference type="Proteomes" id="UP001143304">
    <property type="component" value="Unassembled WGS sequence"/>
</dbReference>
<keyword evidence="13 15" id="KW-0030">Aminoacyl-tRNA synthetase</keyword>
<dbReference type="Pfam" id="PF03483">
    <property type="entry name" value="B3_4"/>
    <property type="match status" value="1"/>
</dbReference>
<dbReference type="Gene3D" id="3.30.56.10">
    <property type="match status" value="2"/>
</dbReference>
<evidence type="ECO:0000313" key="21">
    <source>
        <dbReference type="Proteomes" id="UP001143304"/>
    </source>
</evidence>
<dbReference type="SMART" id="SM00896">
    <property type="entry name" value="FDX-ACB"/>
    <property type="match status" value="1"/>
</dbReference>
<feature type="domain" description="TRNA-binding" evidence="17">
    <location>
        <begin position="39"/>
        <end position="147"/>
    </location>
</feature>
<feature type="domain" description="B5" evidence="19">
    <location>
        <begin position="400"/>
        <end position="475"/>
    </location>
</feature>
<comment type="subcellular location">
    <subcellularLocation>
        <location evidence="1 15">Cytoplasm</location>
    </subcellularLocation>
</comment>
<dbReference type="SMART" id="SM00873">
    <property type="entry name" value="B3_4"/>
    <property type="match status" value="1"/>
</dbReference>
<dbReference type="InterPro" id="IPR045060">
    <property type="entry name" value="Phe-tRNA-ligase_IIc_bsu"/>
</dbReference>
<sequence>MKFSEQWLREWVSPDLNTRELAHQITMAGLEVDAIEPVAGTFSGLLVAEIVAVEPHPDADKLRVCQVRTGGETVQVVCGAPNARKGLKAPLATVGARLPGGMEIKSAKLRGIASTGMLCAEEELGLSEASEGLMELPADAPVGENLRDYLGLDDQVIEIGLTPNRADCLSMAGIAREVALLNDLSVTPPLFSTADIASQDKVPVRLEASESCPRYIGRVIRDVDVSRPTPTWMQERLRRGGVRSIDAVVDVTNYVLLELGQPMHAFDLAKLNGGIVVRLAEQGESLALLDGQTVDLRADTLVIADENGPLAMAGIMGGQPSAVSAETRDLFLESAFFAPQLLAGQPRSYGLHTDSSHRFERGVDFTLQRTAMERATQLLIDIVGGQAGPVIEVVEDSDLPPRPDVTLRAARIEKVLGFDMEGAEVERILAGLGLGVTTTRDGWLCAIPSWRFDISLEVDLLEELARVYGYNNLPVTRIRADLALPSRPESQLSVRCVRRHLGARDYREAITYSFIESALQNRFDPEQASVALSNPISSDMAVMRTSLVPGLLGAVRHNTNRQQSRVRMYETGLRFLPSSKELKQVPTLAMILTGEREPIGWDSEASGSDFFDLKGDLESLLALTRRAHEFEFTAAALPGLHPGQTARIICDGEAIGFIGAIHPSVGSDMGFDVPVYACQLDLAAVLDAGVPQFQELSKFPEVRRDISFVIDKSTVVKPLLDEVRSAAGVYLKDLRLFDVYTGKGIDPKRKSLSLGLTFRDQSRTLGDEDVNLAVGQVIDLLEKNYKAVLRK</sequence>
<accession>A0ABT3T5S1</accession>
<proteinExistence type="inferred from homology"/>
<dbReference type="PANTHER" id="PTHR10947">
    <property type="entry name" value="PHENYLALANYL-TRNA SYNTHETASE BETA CHAIN AND LEUCINE-RICH REPEAT-CONTAINING PROTEIN 47"/>
    <property type="match status" value="1"/>
</dbReference>
<feature type="binding site" evidence="15">
    <location>
        <position position="462"/>
    </location>
    <ligand>
        <name>Mg(2+)</name>
        <dbReference type="ChEBI" id="CHEBI:18420"/>
        <note>shared with alpha subunit</note>
    </ligand>
</feature>
<dbReference type="SUPFAM" id="SSF46955">
    <property type="entry name" value="Putative DNA-binding domain"/>
    <property type="match status" value="1"/>
</dbReference>
<dbReference type="InterPro" id="IPR041616">
    <property type="entry name" value="PheRS_beta_core"/>
</dbReference>
<dbReference type="GO" id="GO:0004826">
    <property type="term" value="F:phenylalanine-tRNA ligase activity"/>
    <property type="evidence" value="ECO:0007669"/>
    <property type="project" value="UniProtKB-EC"/>
</dbReference>
<organism evidence="20 21">
    <name type="scientific">Candidatus Marimicrobium litorale</name>
    <dbReference type="NCBI Taxonomy" id="2518991"/>
    <lineage>
        <taxon>Bacteria</taxon>
        <taxon>Pseudomonadati</taxon>
        <taxon>Pseudomonadota</taxon>
        <taxon>Gammaproteobacteria</taxon>
        <taxon>Cellvibrionales</taxon>
        <taxon>Halieaceae</taxon>
        <taxon>Marimicrobium</taxon>
    </lineage>
</organism>
<dbReference type="InterPro" id="IPR045864">
    <property type="entry name" value="aa-tRNA-synth_II/BPL/LPL"/>
</dbReference>
<keyword evidence="11 16" id="KW-0694">RNA-binding</keyword>
<dbReference type="Pfam" id="PF03484">
    <property type="entry name" value="B5"/>
    <property type="match status" value="1"/>
</dbReference>
<evidence type="ECO:0000256" key="5">
    <source>
        <dbReference type="ARBA" id="ARBA00022555"/>
    </source>
</evidence>
<dbReference type="InterPro" id="IPR036690">
    <property type="entry name" value="Fdx_antiC-bd_sf"/>
</dbReference>